<dbReference type="GO" id="GO:0007224">
    <property type="term" value="P:smoothened signaling pathway"/>
    <property type="evidence" value="ECO:0007669"/>
    <property type="project" value="InterPro"/>
</dbReference>
<keyword evidence="12" id="KW-1185">Reference proteome</keyword>
<accession>A0A7L2YPY3</accession>
<dbReference type="PANTHER" id="PTHR16795:SF13">
    <property type="entry name" value="EVC COMPLEX MEMBER EVC"/>
    <property type="match status" value="1"/>
</dbReference>
<evidence type="ECO:0000256" key="3">
    <source>
        <dbReference type="ARBA" id="ARBA00022475"/>
    </source>
</evidence>
<feature type="non-terminal residue" evidence="11">
    <location>
        <position position="549"/>
    </location>
</feature>
<evidence type="ECO:0000313" key="11">
    <source>
        <dbReference type="EMBL" id="NXS97586.1"/>
    </source>
</evidence>
<comment type="caution">
    <text evidence="11">The sequence shown here is derived from an EMBL/GenBank/DDBJ whole genome shotgun (WGS) entry which is preliminary data.</text>
</comment>
<evidence type="ECO:0000256" key="1">
    <source>
        <dbReference type="ARBA" id="ARBA00004120"/>
    </source>
</evidence>
<evidence type="ECO:0000256" key="2">
    <source>
        <dbReference type="ARBA" id="ARBA00004162"/>
    </source>
</evidence>
<keyword evidence="4" id="KW-0963">Cytoplasm</keyword>
<dbReference type="OrthoDB" id="8910527at2759"/>
<evidence type="ECO:0000256" key="9">
    <source>
        <dbReference type="ARBA" id="ARBA00023273"/>
    </source>
</evidence>
<evidence type="ECO:0000256" key="8">
    <source>
        <dbReference type="ARBA" id="ARBA00023212"/>
    </source>
</evidence>
<evidence type="ECO:0000256" key="4">
    <source>
        <dbReference type="ARBA" id="ARBA00022490"/>
    </source>
</evidence>
<dbReference type="GO" id="GO:0098797">
    <property type="term" value="C:plasma membrane protein complex"/>
    <property type="evidence" value="ECO:0007669"/>
    <property type="project" value="TreeGrafter"/>
</dbReference>
<evidence type="ECO:0000256" key="7">
    <source>
        <dbReference type="ARBA" id="ARBA00023136"/>
    </source>
</evidence>
<dbReference type="PANTHER" id="PTHR16795">
    <property type="entry name" value="LIMBIN/ELLIS-VAN CREVELD PROTEIN"/>
    <property type="match status" value="1"/>
</dbReference>
<dbReference type="Proteomes" id="UP000550086">
    <property type="component" value="Unassembled WGS sequence"/>
</dbReference>
<evidence type="ECO:0000256" key="5">
    <source>
        <dbReference type="ARBA" id="ARBA00022692"/>
    </source>
</evidence>
<name>A0A7L2YPY3_JACJC</name>
<keyword evidence="8" id="KW-0206">Cytoskeleton</keyword>
<keyword evidence="9" id="KW-0966">Cell projection</keyword>
<sequence>YVLECIQQSKDLILKRLECHAKKTEEFKHRQKAEQGSLLSKTFHNKDVQDFLKAYHELLEKHRQAQWELEEEDDCGSTEAVADLYKELYSKASHALVELVTELFLQTLPVATGLSVRECELLKEEWQESLAHQLEKWETHRQRCWKLFQEQLLQEKKLWMKEYALSAVMQKHVSEKQEKIIQGVVSRLGGLSDESVNFIVQKHQLLLCSVLRRLTLRRVGMAALARMRMSRKKSLLQELRVQHTLQKGSSPCQDEDQWQLQKAVESHILEEEEKLEEETQQTYLEFHQQLVTEVQEALQYLQQHMEQVIGRTLLQHARRESGKKSEDDGQDFKERLVEAAVESVYGTSNNINRLVQNYYQQLGKITEGYEGKKLQQLKSLQERGERNRHKKKQEIELSLKENQSKGLLNVSSTVHQRMVLQQKKVLAQFELQQQIRLESLKQKLLGFHHLETELENQLQEAEQDFVGELAVLARVPVTVKKKPSKRSKPAGEKTKSKRKTFQSSESADRNDSPENIQEPPGLTSGLCRDRLQGPHEGEIEPRKNSYTLK</sequence>
<dbReference type="GO" id="GO:0060170">
    <property type="term" value="C:ciliary membrane"/>
    <property type="evidence" value="ECO:0007669"/>
    <property type="project" value="TreeGrafter"/>
</dbReference>
<feature type="compositionally biased region" description="Basic and acidic residues" evidence="10">
    <location>
        <begin position="527"/>
        <end position="543"/>
    </location>
</feature>
<feature type="non-terminal residue" evidence="11">
    <location>
        <position position="1"/>
    </location>
</feature>
<evidence type="ECO:0000256" key="10">
    <source>
        <dbReference type="SAM" id="MobiDB-lite"/>
    </source>
</evidence>
<dbReference type="AlphaFoldDB" id="A0A7L2YPY3"/>
<comment type="subcellular location">
    <subcellularLocation>
        <location evidence="2">Cell membrane</location>
        <topology evidence="2">Single-pass membrane protein</topology>
    </subcellularLocation>
    <subcellularLocation>
        <location evidence="1">Cytoplasm</location>
        <location evidence="1">Cytoskeleton</location>
        <location evidence="1">Cilium basal body</location>
    </subcellularLocation>
</comment>
<dbReference type="EMBL" id="VZTM01022424">
    <property type="protein sequence ID" value="NXS97586.1"/>
    <property type="molecule type" value="Genomic_DNA"/>
</dbReference>
<feature type="compositionally biased region" description="Basic residues" evidence="10">
    <location>
        <begin position="479"/>
        <end position="488"/>
    </location>
</feature>
<evidence type="ECO:0000256" key="6">
    <source>
        <dbReference type="ARBA" id="ARBA00022989"/>
    </source>
</evidence>
<proteinExistence type="predicted"/>
<feature type="region of interest" description="Disordered" evidence="10">
    <location>
        <begin position="479"/>
        <end position="549"/>
    </location>
</feature>
<gene>
    <name evidence="11" type="primary">Evc</name>
    <name evidence="11" type="ORF">JACJAC_R13500</name>
</gene>
<dbReference type="InterPro" id="IPR026501">
    <property type="entry name" value="Limbin/EVC"/>
</dbReference>
<protein>
    <submittedName>
        <fullName evidence="11">EVC protein</fullName>
    </submittedName>
</protein>
<keyword evidence="7" id="KW-0472">Membrane</keyword>
<reference evidence="11 12" key="1">
    <citation type="submission" date="2019-09" db="EMBL/GenBank/DDBJ databases">
        <title>Bird 10,000 Genomes (B10K) Project - Family phase.</title>
        <authorList>
            <person name="Zhang G."/>
        </authorList>
    </citation>
    <scope>NUCLEOTIDE SEQUENCE [LARGE SCALE GENOMIC DNA]</scope>
    <source>
        <strain evidence="11">B10K-DU-002-59</strain>
        <tissue evidence="11">Muscle</tissue>
    </source>
</reference>
<evidence type="ECO:0000313" key="12">
    <source>
        <dbReference type="Proteomes" id="UP000550086"/>
    </source>
</evidence>
<keyword evidence="3" id="KW-1003">Cell membrane</keyword>
<keyword evidence="6" id="KW-1133">Transmembrane helix</keyword>
<organism evidence="11 12">
    <name type="scientific">Jacana jacana</name>
    <name type="common">Wattled jacana</name>
    <name type="synonym">Parra jacana</name>
    <dbReference type="NCBI Taxonomy" id="54508"/>
    <lineage>
        <taxon>Eukaryota</taxon>
        <taxon>Metazoa</taxon>
        <taxon>Chordata</taxon>
        <taxon>Craniata</taxon>
        <taxon>Vertebrata</taxon>
        <taxon>Euteleostomi</taxon>
        <taxon>Archelosauria</taxon>
        <taxon>Archosauria</taxon>
        <taxon>Dinosauria</taxon>
        <taxon>Saurischia</taxon>
        <taxon>Theropoda</taxon>
        <taxon>Coelurosauria</taxon>
        <taxon>Aves</taxon>
        <taxon>Neognathae</taxon>
        <taxon>Neoaves</taxon>
        <taxon>Charadriiformes</taxon>
        <taxon>Jacanidae</taxon>
        <taxon>Jacana</taxon>
    </lineage>
</organism>
<keyword evidence="5" id="KW-0812">Transmembrane</keyword>